<feature type="domain" description="Phasin" evidence="1">
    <location>
        <begin position="24"/>
        <end position="93"/>
    </location>
</feature>
<dbReference type="Proteomes" id="UP000766336">
    <property type="component" value="Unassembled WGS sequence"/>
</dbReference>
<organism evidence="2 3">
    <name type="scientific">Roseococcus pinisoli</name>
    <dbReference type="NCBI Taxonomy" id="2835040"/>
    <lineage>
        <taxon>Bacteria</taxon>
        <taxon>Pseudomonadati</taxon>
        <taxon>Pseudomonadota</taxon>
        <taxon>Alphaproteobacteria</taxon>
        <taxon>Acetobacterales</taxon>
        <taxon>Roseomonadaceae</taxon>
        <taxon>Roseococcus</taxon>
    </lineage>
</organism>
<gene>
    <name evidence="2" type="ORF">KHU32_08750</name>
</gene>
<reference evidence="2 3" key="1">
    <citation type="submission" date="2021-05" db="EMBL/GenBank/DDBJ databases">
        <title>Roseococcus sp. XZZS9, whole genome shotgun sequencing project.</title>
        <authorList>
            <person name="Zhao G."/>
            <person name="Shen L."/>
        </authorList>
    </citation>
    <scope>NUCLEOTIDE SEQUENCE [LARGE SCALE GENOMIC DNA]</scope>
    <source>
        <strain evidence="2 3">XZZS9</strain>
    </source>
</reference>
<evidence type="ECO:0000259" key="1">
    <source>
        <dbReference type="Pfam" id="PF09361"/>
    </source>
</evidence>
<dbReference type="InterPro" id="IPR018968">
    <property type="entry name" value="Phasin"/>
</dbReference>
<keyword evidence="3" id="KW-1185">Reference proteome</keyword>
<dbReference type="Pfam" id="PF09361">
    <property type="entry name" value="Phasin_2"/>
    <property type="match status" value="1"/>
</dbReference>
<evidence type="ECO:0000313" key="3">
    <source>
        <dbReference type="Proteomes" id="UP000766336"/>
    </source>
</evidence>
<dbReference type="RefSeq" id="WP_213669736.1">
    <property type="nucleotide sequence ID" value="NZ_JAHCDA010000002.1"/>
</dbReference>
<proteinExistence type="predicted"/>
<evidence type="ECO:0000313" key="2">
    <source>
        <dbReference type="EMBL" id="MBS7811025.1"/>
    </source>
</evidence>
<accession>A0ABS5QDJ3</accession>
<name>A0ABS5QDJ3_9PROT</name>
<comment type="caution">
    <text evidence="2">The sequence shown here is derived from an EMBL/GenBank/DDBJ whole genome shotgun (WGS) entry which is preliminary data.</text>
</comment>
<sequence length="105" mass="11193">MSDAKIEGKAKALTDAALPGSAWLKTVSESPSALYSNFNNIYHEGFGMVARTLQMQADFAMKLAACKGPAEALACQIDFLRSASATYAEEARRGFQSLRSALPSA</sequence>
<protein>
    <submittedName>
        <fullName evidence="2">Phasin family protein</fullName>
    </submittedName>
</protein>
<dbReference type="EMBL" id="JAHCDA010000002">
    <property type="protein sequence ID" value="MBS7811025.1"/>
    <property type="molecule type" value="Genomic_DNA"/>
</dbReference>